<dbReference type="Gene3D" id="3.80.10.10">
    <property type="entry name" value="Ribonuclease Inhibitor"/>
    <property type="match status" value="8"/>
</dbReference>
<organism evidence="3 4">
    <name type="scientific">Fulvitalea axinellae</name>
    <dbReference type="NCBI Taxonomy" id="1182444"/>
    <lineage>
        <taxon>Bacteria</taxon>
        <taxon>Pseudomonadati</taxon>
        <taxon>Bacteroidota</taxon>
        <taxon>Cytophagia</taxon>
        <taxon>Cytophagales</taxon>
        <taxon>Persicobacteraceae</taxon>
        <taxon>Fulvitalea</taxon>
    </lineage>
</organism>
<evidence type="ECO:0000256" key="1">
    <source>
        <dbReference type="ARBA" id="ARBA00022614"/>
    </source>
</evidence>
<dbReference type="KEGG" id="fax:FUAX_38240"/>
<dbReference type="InterPro" id="IPR003591">
    <property type="entry name" value="Leu-rich_rpt_typical-subtyp"/>
</dbReference>
<keyword evidence="4" id="KW-1185">Reference proteome</keyword>
<dbReference type="SMART" id="SM00365">
    <property type="entry name" value="LRR_SD22"/>
    <property type="match status" value="17"/>
</dbReference>
<keyword evidence="1" id="KW-0433">Leucine-rich repeat</keyword>
<dbReference type="PANTHER" id="PTHR47566">
    <property type="match status" value="1"/>
</dbReference>
<sequence length="1813" mass="197109">MRTRFRTLLMASVFAGMIVGSCSDKKDDPVSELEFIAIDDQKFEQALIRLKHDDALDGKILKSKAEKIESLILKDQNIAKLTGIAGFTALKNLDVSGNALTATDLSKNTALKNLDLSDNDLTEINLTKSLSLERLNLGGNSFKNLDLSKNTALLSLNATDNELTAISLTANNKLTDLDISKNKITALELSKNVALKGLNVNENKLLALDLSANTALSQLDVRGNTDLDCIGVSDAEAAKAANDGTGKYSNWKRDEKQVFSDDCSTAFTAIPDENFEQLLIDLKLDKAKDGKIFTANVAEVDELNIPQNVKSLQGIQAFTGLKTLVCVSTQITELDLSKNTLLEELQAGSTALQTLDLSTNVKLKSLELLENNLKSLDLSKNTALTGLAVGMNDLTSLDLSNNPALTDITIVSTKIQSIDLSKNVELKTVLISDNKLEQLDLSKLPKLTAVNVTKNPLSCVQVHGDVNVNEANGGTGAYSEWKKDESQKFSHDCDAPDPSLFTAIPDENFEKLLIDLGHDDTKDGRVLTANVAEVDKLSIPKAVKSLDGIQAFVGLKTLICVSTQITELDLSKNTLLEELQAGSTALQTLDLSTNVKLKSLELLENNLKSLDLSKNTALTGLAVGMNDLTSLDLSNNPALTDITIVSTKIQSIDLSKNVELKAVLISDNKLEQLDLSKLPKITAVDVTKNPLTCVQVHGDVNVNEANGGTGAYSKWKKDESQKFSHDCDAPDPSLFTAIPDDSFEKALIDLGWDDIADNRVLTSNIEDKEELNLTELNISDFTGIEGFKGLVRFGGSRNRATTIDLSANTQLEDINLQSTPLTSIKIGANTKLRVLNVSNASLTSLDVSALTALEDLWIIGNSIAQIDVSKNTKLRRFMGARTDLTSVDLSKNPELINVWIYNGKLESLDLSANTNLQSLQVNNNKLTELDLSANTKLTQVFVNGNPDLHCIGIASSHTINSNWKKDARQRFSTDCDAPDPSLFTAIPDENFEKLLIDLGHDDTKDGRVLTANVAEVDKLSIPKAVKSLAGIQAFVGLKTLVCVGSQITELDLSKNTLLEELQAGSTALQTLDLSKNVKLKSLELIDCDFQSLNLSQNTALTGLHVGMNNLTTLDLSKNLALTDLAIWSNKLQSIDLSKNVELKGLFIQDNKLEELDLSKLSKISALNVTNNPLTCVKVNGDVNVNEANGGTGAYSGWKKDESQKFSHDCNAPDPSLFTAISDENFELALIELGHDDVKDGRVLTSTAEKVTELNLFRKEITSLSGIHAFKALTSLIASHNSISQVDLSHNLNLKTLKVDNNQLSTIEVSMLTKLERLDLSINQIQSIDLSKNTALTSANFYGNQLSAIDLSNNTALTFIAVGRNKLTELDISNNPKLTFVHVAENESLTCVKVATKEIADGANAKTGQYTNWTKDDSQRFSVDCNAPDPSLYTAIPDANFEQALIELGSDDVKDGYILTASANEVTSMVLIRKEIKDMTGIQAFTKLNTLQLTENPIQSLDLTSNLKLKAVHVLNSPLKAIDLPQSTTLTHVNLPNNQLTEVDVSQVSKLTHLLVTNNQLSELDVSNNQFLSEVNVQANESLSCIKVANQFVASKANAGQFPHDKWYKSSNQTFSVDCSAPNPADYTAIPDANFEQALIDLGHDDVKDGRILTATAKAVTKLTMQYKEIQDMTGIQAFTNLKRLNIYGNSIQTIDLSSNSNLILLDLSHNQVTAIDPSKNTALLSLSLSNNKLTQVDVSQNLNLTSLALDRNQLSELDLSKNLKLEILYSDQIPSLTCIKVANQTVADGANAKTGDYVFWFKGDHQTFSVNCD</sequence>
<dbReference type="InterPro" id="IPR001611">
    <property type="entry name" value="Leu-rich_rpt"/>
</dbReference>
<name>A0AAU9D132_9BACT</name>
<keyword evidence="2" id="KW-0677">Repeat</keyword>
<accession>A0AAU9D132</accession>
<reference evidence="3 4" key="1">
    <citation type="submission" date="2021-12" db="EMBL/GenBank/DDBJ databases">
        <title>Genome sequencing of bacteria with rrn-lacking chromosome and rrn-plasmid.</title>
        <authorList>
            <person name="Anda M."/>
            <person name="Iwasaki W."/>
        </authorList>
    </citation>
    <scope>NUCLEOTIDE SEQUENCE [LARGE SCALE GENOMIC DNA]</scope>
    <source>
        <strain evidence="3 4">DSM 100852</strain>
        <plasmid evidence="3 4">pFA1</plasmid>
    </source>
</reference>
<dbReference type="SUPFAM" id="SSF52058">
    <property type="entry name" value="L domain-like"/>
    <property type="match status" value="7"/>
</dbReference>
<gene>
    <name evidence="3" type="ORF">FUAX_38240</name>
</gene>
<dbReference type="PROSITE" id="PS51257">
    <property type="entry name" value="PROKAR_LIPOPROTEIN"/>
    <property type="match status" value="1"/>
</dbReference>
<dbReference type="PROSITE" id="PS51450">
    <property type="entry name" value="LRR"/>
    <property type="match status" value="5"/>
</dbReference>
<keyword evidence="3" id="KW-0614">Plasmid</keyword>
<dbReference type="PANTHER" id="PTHR47566:SF1">
    <property type="entry name" value="PROTEIN NUD1"/>
    <property type="match status" value="1"/>
</dbReference>
<evidence type="ECO:0000256" key="2">
    <source>
        <dbReference type="ARBA" id="ARBA00022737"/>
    </source>
</evidence>
<dbReference type="SMART" id="SM00369">
    <property type="entry name" value="LRR_TYP"/>
    <property type="match status" value="7"/>
</dbReference>
<evidence type="ECO:0000313" key="3">
    <source>
        <dbReference type="EMBL" id="BDD11392.1"/>
    </source>
</evidence>
<protein>
    <submittedName>
        <fullName evidence="3">Uncharacterized protein</fullName>
    </submittedName>
</protein>
<dbReference type="GO" id="GO:0035591">
    <property type="term" value="F:signaling adaptor activity"/>
    <property type="evidence" value="ECO:0007669"/>
    <property type="project" value="TreeGrafter"/>
</dbReference>
<dbReference type="EMBL" id="AP025315">
    <property type="protein sequence ID" value="BDD11392.1"/>
    <property type="molecule type" value="Genomic_DNA"/>
</dbReference>
<proteinExistence type="predicted"/>
<geneLocation type="plasmid" evidence="3 4">
    <name>pFA1</name>
</geneLocation>
<dbReference type="RefSeq" id="WP_338394893.1">
    <property type="nucleotide sequence ID" value="NZ_AP025315.1"/>
</dbReference>
<dbReference type="Proteomes" id="UP001348817">
    <property type="component" value="Plasmid pFA1"/>
</dbReference>
<evidence type="ECO:0000313" key="4">
    <source>
        <dbReference type="Proteomes" id="UP001348817"/>
    </source>
</evidence>
<dbReference type="InterPro" id="IPR052574">
    <property type="entry name" value="CDIRP"/>
</dbReference>
<dbReference type="InterPro" id="IPR032675">
    <property type="entry name" value="LRR_dom_sf"/>
</dbReference>